<protein>
    <submittedName>
        <fullName evidence="4">Probable ribokinase protein</fullName>
    </submittedName>
</protein>
<proteinExistence type="predicted"/>
<comment type="caution">
    <text evidence="4">The sequence shown here is derived from an EMBL/GenBank/DDBJ whole genome shotgun (WGS) entry which is preliminary data.</text>
</comment>
<dbReference type="Proteomes" id="UP000005713">
    <property type="component" value="Unassembled WGS sequence"/>
</dbReference>
<dbReference type="EMBL" id="AAYA01000007">
    <property type="protein sequence ID" value="EBA07844.1"/>
    <property type="molecule type" value="Genomic_DNA"/>
</dbReference>
<dbReference type="InterPro" id="IPR029056">
    <property type="entry name" value="Ribokinase-like"/>
</dbReference>
<dbReference type="PRINTS" id="PR00990">
    <property type="entry name" value="RIBOKINASE"/>
</dbReference>
<name>A3K4E5_SAGS3</name>
<dbReference type="GO" id="GO:0006796">
    <property type="term" value="P:phosphate-containing compound metabolic process"/>
    <property type="evidence" value="ECO:0007669"/>
    <property type="project" value="UniProtKB-ARBA"/>
</dbReference>
<evidence type="ECO:0000313" key="4">
    <source>
        <dbReference type="EMBL" id="EBA07844.1"/>
    </source>
</evidence>
<reference evidence="4 5" key="1">
    <citation type="submission" date="2006-06" db="EMBL/GenBank/DDBJ databases">
        <authorList>
            <person name="Moran M.A."/>
            <person name="Ferriera S."/>
            <person name="Johnson J."/>
            <person name="Kravitz S."/>
            <person name="Beeson K."/>
            <person name="Sutton G."/>
            <person name="Rogers Y.-H."/>
            <person name="Friedman R."/>
            <person name="Frazier M."/>
            <person name="Venter J.C."/>
        </authorList>
    </citation>
    <scope>NUCLEOTIDE SEQUENCE [LARGE SCALE GENOMIC DNA]</scope>
    <source>
        <strain evidence="4 5">E-37</strain>
    </source>
</reference>
<dbReference type="PANTHER" id="PTHR10584:SF166">
    <property type="entry name" value="RIBOKINASE"/>
    <property type="match status" value="1"/>
</dbReference>
<dbReference type="Pfam" id="PF00294">
    <property type="entry name" value="PfkB"/>
    <property type="match status" value="1"/>
</dbReference>
<evidence type="ECO:0000313" key="5">
    <source>
        <dbReference type="Proteomes" id="UP000005713"/>
    </source>
</evidence>
<keyword evidence="5" id="KW-1185">Reference proteome</keyword>
<evidence type="ECO:0000256" key="2">
    <source>
        <dbReference type="ARBA" id="ARBA00022777"/>
    </source>
</evidence>
<evidence type="ECO:0000256" key="1">
    <source>
        <dbReference type="ARBA" id="ARBA00022679"/>
    </source>
</evidence>
<dbReference type="RefSeq" id="WP_005859512.1">
    <property type="nucleotide sequence ID" value="NZ_AAYA01000007.1"/>
</dbReference>
<dbReference type="SUPFAM" id="SSF53613">
    <property type="entry name" value="Ribokinase-like"/>
    <property type="match status" value="1"/>
</dbReference>
<dbReference type="eggNOG" id="COG0524">
    <property type="taxonomic scope" value="Bacteria"/>
</dbReference>
<gene>
    <name evidence="4" type="ORF">SSE37_01285</name>
</gene>
<dbReference type="PANTHER" id="PTHR10584">
    <property type="entry name" value="SUGAR KINASE"/>
    <property type="match status" value="1"/>
</dbReference>
<evidence type="ECO:0000259" key="3">
    <source>
        <dbReference type="Pfam" id="PF00294"/>
    </source>
</evidence>
<dbReference type="InterPro" id="IPR011611">
    <property type="entry name" value="PfkB_dom"/>
</dbReference>
<dbReference type="GO" id="GO:0016301">
    <property type="term" value="F:kinase activity"/>
    <property type="evidence" value="ECO:0007669"/>
    <property type="project" value="UniProtKB-KW"/>
</dbReference>
<dbReference type="Gene3D" id="3.40.1190.20">
    <property type="match status" value="1"/>
</dbReference>
<dbReference type="AlphaFoldDB" id="A3K4E5"/>
<accession>A3K4E5</accession>
<keyword evidence="2 4" id="KW-0418">Kinase</keyword>
<dbReference type="InterPro" id="IPR002139">
    <property type="entry name" value="Ribo/fructo_kinase"/>
</dbReference>
<keyword evidence="1" id="KW-0808">Transferase</keyword>
<dbReference type="OrthoDB" id="9813569at2"/>
<sequence>MSRLLVFGDASFDQTFFAPHIPAPDEKVHCSGFAEGYGGVALNTAIAAARAGGEVTLVAQVGTDAPSAALADYLSEAGVPHRLNAADGVIARVTTLVATDGEKRLLLYPGVSLYPDLACAEGLSLDGVAHVHTAIYGPAGTLLIERARSAGASWSLDLEPATFAAGLEALEPQIEGAALLFVNDRAAAQIGADAVDVLFEMGAAAVLRTRGPAGATLYCPDGSESANASCPKDMPIVDTTGAGDCLAGWYLARHLAGAPPQEALRMAVTAATRACGFPGTHAGYPSLHEIEQ</sequence>
<feature type="domain" description="Carbohydrate kinase PfkB" evidence="3">
    <location>
        <begin position="1"/>
        <end position="285"/>
    </location>
</feature>
<organism evidence="4 5">
    <name type="scientific">Sagittula stellata (strain ATCC 700073 / DSM 11524 / E-37)</name>
    <dbReference type="NCBI Taxonomy" id="388399"/>
    <lineage>
        <taxon>Bacteria</taxon>
        <taxon>Pseudomonadati</taxon>
        <taxon>Pseudomonadota</taxon>
        <taxon>Alphaproteobacteria</taxon>
        <taxon>Rhodobacterales</taxon>
        <taxon>Roseobacteraceae</taxon>
        <taxon>Sagittula</taxon>
    </lineage>
</organism>